<evidence type="ECO:0000256" key="2">
    <source>
        <dbReference type="ARBA" id="ARBA00022448"/>
    </source>
</evidence>
<evidence type="ECO:0000313" key="9">
    <source>
        <dbReference type="EMBL" id="MCB7389155.1"/>
    </source>
</evidence>
<comment type="caution">
    <text evidence="9">The sequence shown here is derived from an EMBL/GenBank/DDBJ whole genome shotgun (WGS) entry which is preliminary data.</text>
</comment>
<evidence type="ECO:0000256" key="1">
    <source>
        <dbReference type="ARBA" id="ARBA00004651"/>
    </source>
</evidence>
<accession>A0ABS8DLA2</accession>
<evidence type="ECO:0000256" key="8">
    <source>
        <dbReference type="SAM" id="Phobius"/>
    </source>
</evidence>
<feature type="transmembrane region" description="Helical" evidence="8">
    <location>
        <begin position="157"/>
        <end position="187"/>
    </location>
</feature>
<dbReference type="CDD" id="cd06579">
    <property type="entry name" value="TM_PBP1_transp_AraH_like"/>
    <property type="match status" value="1"/>
</dbReference>
<sequence length="326" mass="34006">MEKMKKSIKNADKNITALLGIAILIFVAMGILAPKSFLGITNLQGMCIQFAEFGVLAFGMMLAMISGGIDLSLVGIANFASIAGAAVMIKLGSSNASIIAGVLAALAVGGICGLFNGFMIGYLRIPPMLVTLCGLQLFTGLGLVVTKGPALTDLPPAFNMIAGGTVALIPIAVIVFALVVLGVSFLLRSSVYGQHVRFMGTNATASRYSGIQNLKITMMTYGISGILGGVGGILMASHYNSAKSDYGSSYTLLTLLIVVLGGTNPDGGRGKVAGVTLSIIVLQLVSSAFNILRINAFIKTFVWGMILLAVMVSMKLLENKKERRSQ</sequence>
<keyword evidence="5 8" id="KW-0812">Transmembrane</keyword>
<protein>
    <submittedName>
        <fullName evidence="9">ABC transporter permease</fullName>
    </submittedName>
</protein>
<feature type="transmembrane region" description="Helical" evidence="8">
    <location>
        <begin position="248"/>
        <end position="265"/>
    </location>
</feature>
<dbReference type="PANTHER" id="PTHR32196:SF21">
    <property type="entry name" value="ABC TRANSPORTER PERMEASE PROTEIN YPHD-RELATED"/>
    <property type="match status" value="1"/>
</dbReference>
<feature type="transmembrane region" description="Helical" evidence="8">
    <location>
        <begin position="125"/>
        <end position="145"/>
    </location>
</feature>
<feature type="transmembrane region" description="Helical" evidence="8">
    <location>
        <begin position="98"/>
        <end position="118"/>
    </location>
</feature>
<gene>
    <name evidence="9" type="ORF">LIZ65_17870</name>
</gene>
<dbReference type="EMBL" id="JAJCIS010000019">
    <property type="protein sequence ID" value="MCB7389155.1"/>
    <property type="molecule type" value="Genomic_DNA"/>
</dbReference>
<dbReference type="Pfam" id="PF02653">
    <property type="entry name" value="BPD_transp_2"/>
    <property type="match status" value="1"/>
</dbReference>
<evidence type="ECO:0000256" key="3">
    <source>
        <dbReference type="ARBA" id="ARBA00022475"/>
    </source>
</evidence>
<keyword evidence="6 8" id="KW-1133">Transmembrane helix</keyword>
<keyword evidence="3" id="KW-1003">Cell membrane</keyword>
<organism evidence="9 10">
    <name type="scientific">Bariatricus massiliensis</name>
    <dbReference type="NCBI Taxonomy" id="1745713"/>
    <lineage>
        <taxon>Bacteria</taxon>
        <taxon>Bacillati</taxon>
        <taxon>Bacillota</taxon>
        <taxon>Clostridia</taxon>
        <taxon>Lachnospirales</taxon>
        <taxon>Lachnospiraceae</taxon>
        <taxon>Bariatricus</taxon>
    </lineage>
</organism>
<feature type="transmembrane region" description="Helical" evidence="8">
    <location>
        <begin position="297"/>
        <end position="317"/>
    </location>
</feature>
<keyword evidence="2" id="KW-0813">Transport</keyword>
<evidence type="ECO:0000256" key="4">
    <source>
        <dbReference type="ARBA" id="ARBA00022519"/>
    </source>
</evidence>
<feature type="transmembrane region" description="Helical" evidence="8">
    <location>
        <begin position="216"/>
        <end position="236"/>
    </location>
</feature>
<keyword evidence="10" id="KW-1185">Reference proteome</keyword>
<dbReference type="RefSeq" id="WP_066730691.1">
    <property type="nucleotide sequence ID" value="NZ_JAJCIQ010000004.1"/>
</dbReference>
<keyword evidence="4" id="KW-0997">Cell inner membrane</keyword>
<keyword evidence="7 8" id="KW-0472">Membrane</keyword>
<feature type="transmembrane region" description="Helical" evidence="8">
    <location>
        <begin position="272"/>
        <end position="291"/>
    </location>
</feature>
<evidence type="ECO:0000256" key="5">
    <source>
        <dbReference type="ARBA" id="ARBA00022692"/>
    </source>
</evidence>
<name>A0ABS8DLA2_9FIRM</name>
<evidence type="ECO:0000256" key="6">
    <source>
        <dbReference type="ARBA" id="ARBA00022989"/>
    </source>
</evidence>
<feature type="transmembrane region" description="Helical" evidence="8">
    <location>
        <begin position="15"/>
        <end position="37"/>
    </location>
</feature>
<comment type="subcellular location">
    <subcellularLocation>
        <location evidence="1">Cell membrane</location>
        <topology evidence="1">Multi-pass membrane protein</topology>
    </subcellularLocation>
</comment>
<evidence type="ECO:0000256" key="7">
    <source>
        <dbReference type="ARBA" id="ARBA00023136"/>
    </source>
</evidence>
<dbReference type="InterPro" id="IPR001851">
    <property type="entry name" value="ABC_transp_permease"/>
</dbReference>
<dbReference type="PANTHER" id="PTHR32196">
    <property type="entry name" value="ABC TRANSPORTER PERMEASE PROTEIN YPHD-RELATED-RELATED"/>
    <property type="match status" value="1"/>
</dbReference>
<proteinExistence type="predicted"/>
<evidence type="ECO:0000313" key="10">
    <source>
        <dbReference type="Proteomes" id="UP001299546"/>
    </source>
</evidence>
<dbReference type="Proteomes" id="UP001299546">
    <property type="component" value="Unassembled WGS sequence"/>
</dbReference>
<reference evidence="9 10" key="1">
    <citation type="submission" date="2021-10" db="EMBL/GenBank/DDBJ databases">
        <title>Collection of gut derived symbiotic bacterial strains cultured from healthy donors.</title>
        <authorList>
            <person name="Lin H."/>
            <person name="Littmann E."/>
            <person name="Kohout C."/>
            <person name="Pamer E.G."/>
        </authorList>
    </citation>
    <scope>NUCLEOTIDE SEQUENCE [LARGE SCALE GENOMIC DNA]</scope>
    <source>
        <strain evidence="9 10">DFI.1.165</strain>
    </source>
</reference>